<organism evidence="7 8">
    <name type="scientific">Betta splendens</name>
    <name type="common">Siamese fighting fish</name>
    <dbReference type="NCBI Taxonomy" id="158456"/>
    <lineage>
        <taxon>Eukaryota</taxon>
        <taxon>Metazoa</taxon>
        <taxon>Chordata</taxon>
        <taxon>Craniata</taxon>
        <taxon>Vertebrata</taxon>
        <taxon>Euteleostomi</taxon>
        <taxon>Actinopterygii</taxon>
        <taxon>Neopterygii</taxon>
        <taxon>Teleostei</taxon>
        <taxon>Neoteleostei</taxon>
        <taxon>Acanthomorphata</taxon>
        <taxon>Anabantaria</taxon>
        <taxon>Anabantiformes</taxon>
        <taxon>Anabantoidei</taxon>
        <taxon>Osphronemidae</taxon>
        <taxon>Betta</taxon>
    </lineage>
</organism>
<evidence type="ECO:0000313" key="8">
    <source>
        <dbReference type="RefSeq" id="XP_028993762.1"/>
    </source>
</evidence>
<evidence type="ECO:0000256" key="2">
    <source>
        <dbReference type="ARBA" id="ARBA00023157"/>
    </source>
</evidence>
<dbReference type="InterPro" id="IPR036179">
    <property type="entry name" value="Ig-like_dom_sf"/>
</dbReference>
<dbReference type="PANTHER" id="PTHR11481">
    <property type="entry name" value="IMMUNOGLOBULIN FC RECEPTOR"/>
    <property type="match status" value="1"/>
</dbReference>
<dbReference type="PROSITE" id="PS50835">
    <property type="entry name" value="IG_LIKE"/>
    <property type="match status" value="3"/>
</dbReference>
<feature type="domain" description="Ig-like" evidence="6">
    <location>
        <begin position="24"/>
        <end position="104"/>
    </location>
</feature>
<dbReference type="Gene3D" id="2.60.40.10">
    <property type="entry name" value="Immunoglobulins"/>
    <property type="match status" value="3"/>
</dbReference>
<feature type="domain" description="Ig-like" evidence="6">
    <location>
        <begin position="200"/>
        <end position="279"/>
    </location>
</feature>
<evidence type="ECO:0000256" key="1">
    <source>
        <dbReference type="ARBA" id="ARBA00022729"/>
    </source>
</evidence>
<dbReference type="InterPro" id="IPR050488">
    <property type="entry name" value="Ig_Fc_receptor"/>
</dbReference>
<accession>A0A6P7LHU1</accession>
<dbReference type="GO" id="GO:0009897">
    <property type="term" value="C:external side of plasma membrane"/>
    <property type="evidence" value="ECO:0007669"/>
    <property type="project" value="TreeGrafter"/>
</dbReference>
<sequence length="420" mass="45777">MILPLSSLMSLICLVDGNAKEVLPKATLTTKTTIIPLKGNATLTCSVQGYKNLEYMWFHRSSATSDYQPLLGYEAATATVSSGGDYTCQGRSTNSSSPQSDPVTMVKTVSSGITVRRQPKWTPLFSGERVALSCHILRGEAAQWTYQWKTPGFKKRTGYAFTIASVTTSHSGDYRCRARRGYIQTTWSRAFKVDVSSNKPRASLRADSTEGANVTLTCSVSESEGWDRFLFMYSPSPSEFYPLETNKSSTLSVSKGGVYVCRGERGSQGYQSDSSPAVTVRKTVLGRNESSLPVVLVVGLVCLFTIILLLPLCWVKHFKESCCSRSVHSSPSVDETPTIQSTGNQSEAPAYASLSYGDTCVYDSLRGPGYTGSDRPTNEYGNITTLQGLWDDNTKGSSDYINVNPYEATGVKRCPSIGNE</sequence>
<dbReference type="GO" id="GO:0006955">
    <property type="term" value="P:immune response"/>
    <property type="evidence" value="ECO:0007669"/>
    <property type="project" value="TreeGrafter"/>
</dbReference>
<keyword evidence="4" id="KW-0812">Transmembrane</keyword>
<dbReference type="KEGG" id="bspl:114847839"/>
<keyword evidence="7" id="KW-1185">Reference proteome</keyword>
<evidence type="ECO:0000256" key="3">
    <source>
        <dbReference type="SAM" id="MobiDB-lite"/>
    </source>
</evidence>
<dbReference type="SUPFAM" id="SSF48726">
    <property type="entry name" value="Immunoglobulin"/>
    <property type="match status" value="3"/>
</dbReference>
<dbReference type="SMART" id="SM00409">
    <property type="entry name" value="IG"/>
    <property type="match status" value="3"/>
</dbReference>
<dbReference type="GO" id="GO:0004888">
    <property type="term" value="F:transmembrane signaling receptor activity"/>
    <property type="evidence" value="ECO:0007669"/>
    <property type="project" value="TreeGrafter"/>
</dbReference>
<proteinExistence type="predicted"/>
<dbReference type="InterPro" id="IPR003599">
    <property type="entry name" value="Ig_sub"/>
</dbReference>
<feature type="region of interest" description="Disordered" evidence="3">
    <location>
        <begin position="326"/>
        <end position="346"/>
    </location>
</feature>
<evidence type="ECO:0000256" key="4">
    <source>
        <dbReference type="SAM" id="Phobius"/>
    </source>
</evidence>
<dbReference type="Pfam" id="PF13895">
    <property type="entry name" value="Ig_2"/>
    <property type="match status" value="1"/>
</dbReference>
<keyword evidence="1 5" id="KW-0732">Signal</keyword>
<keyword evidence="2" id="KW-1015">Disulfide bond</keyword>
<keyword evidence="4" id="KW-1133">Transmembrane helix</keyword>
<feature type="compositionally biased region" description="Polar residues" evidence="3">
    <location>
        <begin position="335"/>
        <end position="346"/>
    </location>
</feature>
<dbReference type="OrthoDB" id="6151406at2759"/>
<reference evidence="8" key="1">
    <citation type="submission" date="2025-08" db="UniProtKB">
        <authorList>
            <consortium name="RefSeq"/>
        </authorList>
    </citation>
    <scope>IDENTIFICATION</scope>
</reference>
<dbReference type="GO" id="GO:0007166">
    <property type="term" value="P:cell surface receptor signaling pathway"/>
    <property type="evidence" value="ECO:0007669"/>
    <property type="project" value="TreeGrafter"/>
</dbReference>
<dbReference type="AlphaFoldDB" id="A0A6P7LHU1"/>
<gene>
    <name evidence="8" type="primary">LOC114847839</name>
</gene>
<keyword evidence="4" id="KW-0472">Membrane</keyword>
<dbReference type="InterPro" id="IPR013783">
    <property type="entry name" value="Ig-like_fold"/>
</dbReference>
<name>A0A6P7LHU1_BETSP</name>
<dbReference type="RefSeq" id="XP_028993762.1">
    <property type="nucleotide sequence ID" value="XM_029137929.3"/>
</dbReference>
<protein>
    <submittedName>
        <fullName evidence="8">Uncharacterized protein LOC114847839 isoform X1</fullName>
    </submittedName>
</protein>
<dbReference type="Proteomes" id="UP000515150">
    <property type="component" value="Chromosome 2"/>
</dbReference>
<feature type="transmembrane region" description="Helical" evidence="4">
    <location>
        <begin position="292"/>
        <end position="315"/>
    </location>
</feature>
<evidence type="ECO:0000313" key="7">
    <source>
        <dbReference type="Proteomes" id="UP000515150"/>
    </source>
</evidence>
<evidence type="ECO:0000259" key="6">
    <source>
        <dbReference type="PROSITE" id="PS50835"/>
    </source>
</evidence>
<dbReference type="PANTHER" id="PTHR11481:SF64">
    <property type="entry name" value="FC RECEPTOR-LIKE PROTEIN 4"/>
    <property type="match status" value="1"/>
</dbReference>
<evidence type="ECO:0000256" key="5">
    <source>
        <dbReference type="SAM" id="SignalP"/>
    </source>
</evidence>
<dbReference type="GeneID" id="114847839"/>
<feature type="domain" description="Ig-like" evidence="6">
    <location>
        <begin position="127"/>
        <end position="196"/>
    </location>
</feature>
<dbReference type="InterPro" id="IPR007110">
    <property type="entry name" value="Ig-like_dom"/>
</dbReference>
<feature type="chain" id="PRO_5028340334" evidence="5">
    <location>
        <begin position="20"/>
        <end position="420"/>
    </location>
</feature>
<dbReference type="Pfam" id="PF13927">
    <property type="entry name" value="Ig_3"/>
    <property type="match status" value="1"/>
</dbReference>
<feature type="signal peptide" evidence="5">
    <location>
        <begin position="1"/>
        <end position="19"/>
    </location>
</feature>